<dbReference type="Gene3D" id="3.90.380.10">
    <property type="entry name" value="Naphthalene 1,2-dioxygenase Alpha Subunit, Chain A, domain 1"/>
    <property type="match status" value="1"/>
</dbReference>
<keyword evidence="7" id="KW-0411">Iron-sulfur</keyword>
<dbReference type="PANTHER" id="PTHR43756">
    <property type="entry name" value="CHOLINE MONOOXYGENASE, CHLOROPLASTIC"/>
    <property type="match status" value="1"/>
</dbReference>
<dbReference type="PROSITE" id="PS00570">
    <property type="entry name" value="RING_HYDROXYL_ALPHA"/>
    <property type="match status" value="1"/>
</dbReference>
<dbReference type="eggNOG" id="COG4638">
    <property type="taxonomic scope" value="Bacteria"/>
</dbReference>
<keyword evidence="3" id="KW-0479">Metal-binding</keyword>
<reference evidence="11" key="2">
    <citation type="journal article" date="2016" name="Environ. Microbiol. Rep.">
        <title>Analysis of defence systems and a conjugative IncP-1 plasmid in the marine polyaromatic hydrocarbons-degrading bacterium Cycloclasticus sp. 78-ME.</title>
        <authorList>
            <person name="Yakimov M.M."/>
            <person name="Crisafi F."/>
            <person name="Messina E."/>
            <person name="Smedile F."/>
            <person name="Lopatina A."/>
            <person name="Denaro R."/>
            <person name="Pieper D.H."/>
            <person name="Golyshin P.N."/>
            <person name="Giuliano L."/>
        </authorList>
    </citation>
    <scope>NUCLEOTIDE SEQUENCE [LARGE SCALE GENOMIC DNA]</scope>
    <source>
        <strain evidence="11">78-ME</strain>
    </source>
</reference>
<dbReference type="Pfam" id="PF00848">
    <property type="entry name" value="Ring_hydroxyl_A"/>
    <property type="match status" value="1"/>
</dbReference>
<dbReference type="GO" id="GO:0018623">
    <property type="term" value="F:benzoate 1,2-dioxygenase activity"/>
    <property type="evidence" value="ECO:0007669"/>
    <property type="project" value="UniProtKB-EC"/>
</dbReference>
<dbReference type="RefSeq" id="WP_020932971.1">
    <property type="nucleotide sequence ID" value="NC_021917.1"/>
</dbReference>
<dbReference type="InterPro" id="IPR017941">
    <property type="entry name" value="Rieske_2Fe-2S"/>
</dbReference>
<keyword evidence="5 10" id="KW-0560">Oxidoreductase</keyword>
<reference evidence="10 11" key="1">
    <citation type="submission" date="2013-05" db="EMBL/GenBank/DDBJ databases">
        <title>Between feast and famine: a lifestyle of most important marine PAH-degrading bacterium Cycloclasticus sp. 7ME.</title>
        <authorList>
            <person name="Yakimov M.M."/>
            <person name="Messina E."/>
            <person name="Genovese M."/>
            <person name="Denaro R."/>
            <person name="Crisafi F."/>
            <person name="Russo D."/>
            <person name="Cappello S."/>
            <person name="Santisi S."/>
            <person name="Smedile F."/>
            <person name="Golyshina O.V."/>
            <person name="Tran H."/>
            <person name="Pieper D.H."/>
            <person name="Golyshin P.N."/>
            <person name="Giuliano L."/>
        </authorList>
    </citation>
    <scope>NUCLEOTIDE SEQUENCE [LARGE SCALE GENOMIC DNA]</scope>
    <source>
        <strain evidence="10 11">78-ME</strain>
    </source>
</reference>
<evidence type="ECO:0000256" key="8">
    <source>
        <dbReference type="ARBA" id="ARBA00023027"/>
    </source>
</evidence>
<dbReference type="InterPro" id="IPR001663">
    <property type="entry name" value="Rng_hydr_dOase-A"/>
</dbReference>
<dbReference type="GO" id="GO:0005506">
    <property type="term" value="F:iron ion binding"/>
    <property type="evidence" value="ECO:0007669"/>
    <property type="project" value="InterPro"/>
</dbReference>
<gene>
    <name evidence="10" type="ORF">CYCME_2119</name>
</gene>
<dbReference type="InterPro" id="IPR036922">
    <property type="entry name" value="Rieske_2Fe-2S_sf"/>
</dbReference>
<evidence type="ECO:0000259" key="9">
    <source>
        <dbReference type="PROSITE" id="PS51296"/>
    </source>
</evidence>
<evidence type="ECO:0000256" key="2">
    <source>
        <dbReference type="ARBA" id="ARBA00022714"/>
    </source>
</evidence>
<protein>
    <submittedName>
        <fullName evidence="10">Benzoate/toluate 1,2-dioxygenase alpha subunit</fullName>
        <ecNumber evidence="10">1.14.12.-</ecNumber>
        <ecNumber evidence="10">1.14.12.10</ecNumber>
    </submittedName>
</protein>
<dbReference type="Proteomes" id="UP000015380">
    <property type="component" value="Chromosome"/>
</dbReference>
<evidence type="ECO:0000256" key="5">
    <source>
        <dbReference type="ARBA" id="ARBA00023002"/>
    </source>
</evidence>
<keyword evidence="6" id="KW-0408">Iron</keyword>
<dbReference type="SUPFAM" id="SSF55961">
    <property type="entry name" value="Bet v1-like"/>
    <property type="match status" value="1"/>
</dbReference>
<dbReference type="HOGENOM" id="CLU_026244_4_1_6"/>
<dbReference type="PATRIC" id="fig|1198232.3.peg.2088"/>
<comment type="similarity">
    <text evidence="1">Belongs to the bacterial ring-hydroxylating dioxygenase alpha subunit family.</text>
</comment>
<evidence type="ECO:0000256" key="7">
    <source>
        <dbReference type="ARBA" id="ARBA00023014"/>
    </source>
</evidence>
<dbReference type="AlphaFoldDB" id="S5TZK7"/>
<evidence type="ECO:0000256" key="6">
    <source>
        <dbReference type="ARBA" id="ARBA00023004"/>
    </source>
</evidence>
<name>S5TZK7_9GAMM</name>
<dbReference type="PANTHER" id="PTHR43756:SF1">
    <property type="entry name" value="3-PHENYLPROPIONATE_CINNAMIC ACID DIOXYGENASE SUBUNIT ALPHA"/>
    <property type="match status" value="1"/>
</dbReference>
<keyword evidence="4 10" id="KW-0223">Dioxygenase</keyword>
<sequence>MGKQNNIDFASYLMDDKEKGIYRADRKIFTDPELYELEMKSIFEKNWMYLCHESQIKENGDFFTTYMGRQPVIITRDRKGEIHGFINACTHRGAQLVNTAGGNKRAFTCPFHMWSFNLDGTLMDCGESKGNVGYSDDFSKDDLGLQKIGNIESYRGFVFGVLDDNACTLAEYLRDAKQMIDLLVDQSEEGLEILPGATTYTYDGNWKLQAENGVDGYHLEAIHGNYVMTIANRAKLKGDADKVKPVAVGDLAGGTTEMPAGYFAYGNGHVTLFGELPNPQDRPLHVGGRMSEIIEKFGKDRGSFMGSYLRNTCLYPNVFIMDQMSTQIRHFRPISVDKTEVTTYCIAPIGESDVARERRIRQYEDFFNATGMATPDDLTAFKNSQLGFMGEKAKWSDMSRGAKNVVEGASDFAKKVGVNPDECGINLEDEGLMIAQHRQWAEMMTKAQAEEK</sequence>
<dbReference type="PRINTS" id="PR00090">
    <property type="entry name" value="RNGDIOXGNASE"/>
</dbReference>
<dbReference type="InterPro" id="IPR015879">
    <property type="entry name" value="Ring_hydroxy_dOase_asu_C_dom"/>
</dbReference>
<evidence type="ECO:0000256" key="1">
    <source>
        <dbReference type="ARBA" id="ARBA00008751"/>
    </source>
</evidence>
<proteinExistence type="inferred from homology"/>
<accession>S5TZK7</accession>
<organism evidence="10 11">
    <name type="scientific">Cycloclasticus zancles 78-ME</name>
    <dbReference type="NCBI Taxonomy" id="1198232"/>
    <lineage>
        <taxon>Bacteria</taxon>
        <taxon>Pseudomonadati</taxon>
        <taxon>Pseudomonadota</taxon>
        <taxon>Gammaproteobacteria</taxon>
        <taxon>Thiotrichales</taxon>
        <taxon>Piscirickettsiaceae</taxon>
        <taxon>Cycloclasticus</taxon>
    </lineage>
</organism>
<feature type="domain" description="Rieske" evidence="9">
    <location>
        <begin position="48"/>
        <end position="121"/>
    </location>
</feature>
<evidence type="ECO:0000313" key="10">
    <source>
        <dbReference type="EMBL" id="AGS40433.1"/>
    </source>
</evidence>
<dbReference type="InterPro" id="IPR015881">
    <property type="entry name" value="ARHD_Rieske_2Fe_2S"/>
</dbReference>
<dbReference type="SUPFAM" id="SSF50022">
    <property type="entry name" value="ISP domain"/>
    <property type="match status" value="1"/>
</dbReference>
<dbReference type="CDD" id="cd08879">
    <property type="entry name" value="RHO_alpha_C_AntDO-like"/>
    <property type="match status" value="1"/>
</dbReference>
<dbReference type="EC" id="1.14.12.10" evidence="10"/>
<dbReference type="EC" id="1.14.12.-" evidence="10"/>
<dbReference type="PROSITE" id="PS51296">
    <property type="entry name" value="RIESKE"/>
    <property type="match status" value="1"/>
</dbReference>
<evidence type="ECO:0000313" key="11">
    <source>
        <dbReference type="Proteomes" id="UP000015380"/>
    </source>
</evidence>
<evidence type="ECO:0000256" key="4">
    <source>
        <dbReference type="ARBA" id="ARBA00022964"/>
    </source>
</evidence>
<dbReference type="Gene3D" id="2.102.10.10">
    <property type="entry name" value="Rieske [2Fe-2S] iron-sulphur domain"/>
    <property type="match status" value="1"/>
</dbReference>
<dbReference type="KEGG" id="cza:CYCME_2119"/>
<dbReference type="GO" id="GO:0051537">
    <property type="term" value="F:2 iron, 2 sulfur cluster binding"/>
    <property type="evidence" value="ECO:0007669"/>
    <property type="project" value="UniProtKB-KW"/>
</dbReference>
<dbReference type="Pfam" id="PF00355">
    <property type="entry name" value="Rieske"/>
    <property type="match status" value="1"/>
</dbReference>
<keyword evidence="2" id="KW-0001">2Fe-2S</keyword>
<keyword evidence="8" id="KW-0520">NAD</keyword>
<dbReference type="EMBL" id="CP005996">
    <property type="protein sequence ID" value="AGS40433.1"/>
    <property type="molecule type" value="Genomic_DNA"/>
</dbReference>
<keyword evidence="11" id="KW-1185">Reference proteome</keyword>
<evidence type="ECO:0000256" key="3">
    <source>
        <dbReference type="ARBA" id="ARBA00022723"/>
    </source>
</evidence>